<sequence>MSSNNVTRALIGGKLTATLRMEESHPGEREFVAKYEPFEDKRLVGTYLNAPEEYRLGVHAYQYVPDEEVQFFHDDIIFGFSKFLPIGRYELPHKDIKIIADYRFSDGYWQAEAGYLFLAGIDPSGFHGSFEAYKNENKKGPAMLVGAFNFEFAE</sequence>
<protein>
    <submittedName>
        <fullName evidence="1">Uncharacterized protein</fullName>
    </submittedName>
</protein>
<accession>A0A423JYY7</accession>
<dbReference type="RefSeq" id="WP_123513257.1">
    <property type="nucleotide sequence ID" value="NZ_MOBQ01000025.1"/>
</dbReference>
<dbReference type="OrthoDB" id="9803304at2"/>
<evidence type="ECO:0000313" key="1">
    <source>
        <dbReference type="EMBL" id="RON42916.1"/>
    </source>
</evidence>
<dbReference type="EMBL" id="MOBQ01000025">
    <property type="protein sequence ID" value="RON42916.1"/>
    <property type="molecule type" value="Genomic_DNA"/>
</dbReference>
<comment type="caution">
    <text evidence="1">The sequence shown here is derived from an EMBL/GenBank/DDBJ whole genome shotgun (WGS) entry which is preliminary data.</text>
</comment>
<dbReference type="AlphaFoldDB" id="A0A423JYY7"/>
<dbReference type="Proteomes" id="UP000285349">
    <property type="component" value="Unassembled WGS sequence"/>
</dbReference>
<name>A0A423JYY7_9PSED</name>
<organism evidence="1 2">
    <name type="scientific">Pseudomonas frederiksbergensis</name>
    <dbReference type="NCBI Taxonomy" id="104087"/>
    <lineage>
        <taxon>Bacteria</taxon>
        <taxon>Pseudomonadati</taxon>
        <taxon>Pseudomonadota</taxon>
        <taxon>Gammaproteobacteria</taxon>
        <taxon>Pseudomonadales</taxon>
        <taxon>Pseudomonadaceae</taxon>
        <taxon>Pseudomonas</taxon>
    </lineage>
</organism>
<reference evidence="1 2" key="1">
    <citation type="submission" date="2016-10" db="EMBL/GenBank/DDBJ databases">
        <title>Comparative genome analysis of multiple Pseudomonas spp. focuses on biocontrol and plant growth promoting traits.</title>
        <authorList>
            <person name="Tao X.-Y."/>
            <person name="Taylor C.G."/>
        </authorList>
    </citation>
    <scope>NUCLEOTIDE SEQUENCE [LARGE SCALE GENOMIC DNA]</scope>
    <source>
        <strain evidence="1 2">37A10</strain>
    </source>
</reference>
<gene>
    <name evidence="1" type="ORF">BK666_22320</name>
</gene>
<proteinExistence type="predicted"/>
<evidence type="ECO:0000313" key="2">
    <source>
        <dbReference type="Proteomes" id="UP000285349"/>
    </source>
</evidence>